<proteinExistence type="predicted"/>
<evidence type="ECO:0000256" key="1">
    <source>
        <dbReference type="SAM" id="MobiDB-lite"/>
    </source>
</evidence>
<gene>
    <name evidence="2" type="ORF">PtA15_9A443</name>
</gene>
<keyword evidence="3" id="KW-1185">Reference proteome</keyword>
<accession>A0ABY7CW32</accession>
<dbReference type="RefSeq" id="XP_053023871.1">
    <property type="nucleotide sequence ID" value="XM_053172652.1"/>
</dbReference>
<sequence length="157" mass="17315">MSGTWQAPASGGFQVTDTVARQSFGSWPGTCSVGAQTSHQIAPAASQSTVRVEALSVRGVQECLRDLATEAADSGRRPELVKLMRMREPGYVWAYPNGNSLPIDTTNRTNPLPRIRRRWGWASDTARAALRHGRRPSEREFLSQGRPGRVRLSKRAD</sequence>
<evidence type="ECO:0000313" key="3">
    <source>
        <dbReference type="Proteomes" id="UP001164743"/>
    </source>
</evidence>
<name>A0ABY7CW32_9BASI</name>
<reference evidence="2" key="1">
    <citation type="submission" date="2022-10" db="EMBL/GenBank/DDBJ databases">
        <title>Puccinia triticina Genome sequencing and assembly.</title>
        <authorList>
            <person name="Li C."/>
        </authorList>
    </citation>
    <scope>NUCLEOTIDE SEQUENCE</scope>
    <source>
        <strain evidence="2">Pt15</strain>
    </source>
</reference>
<dbReference type="Proteomes" id="UP001164743">
    <property type="component" value="Chromosome 9A"/>
</dbReference>
<dbReference type="GeneID" id="77813547"/>
<protein>
    <submittedName>
        <fullName evidence="2">Uncharacterized protein</fullName>
    </submittedName>
</protein>
<organism evidence="2 3">
    <name type="scientific">Puccinia triticina</name>
    <dbReference type="NCBI Taxonomy" id="208348"/>
    <lineage>
        <taxon>Eukaryota</taxon>
        <taxon>Fungi</taxon>
        <taxon>Dikarya</taxon>
        <taxon>Basidiomycota</taxon>
        <taxon>Pucciniomycotina</taxon>
        <taxon>Pucciniomycetes</taxon>
        <taxon>Pucciniales</taxon>
        <taxon>Pucciniaceae</taxon>
        <taxon>Puccinia</taxon>
    </lineage>
</organism>
<dbReference type="EMBL" id="CP110429">
    <property type="protein sequence ID" value="WAQ88316.1"/>
    <property type="molecule type" value="Genomic_DNA"/>
</dbReference>
<evidence type="ECO:0000313" key="2">
    <source>
        <dbReference type="EMBL" id="WAQ88316.1"/>
    </source>
</evidence>
<feature type="region of interest" description="Disordered" evidence="1">
    <location>
        <begin position="129"/>
        <end position="157"/>
    </location>
</feature>
<feature type="compositionally biased region" description="Basic residues" evidence="1">
    <location>
        <begin position="148"/>
        <end position="157"/>
    </location>
</feature>